<keyword evidence="2" id="KW-1185">Reference proteome</keyword>
<accession>I4C8T1</accession>
<dbReference type="HOGENOM" id="CLU_723052_0_0_7"/>
<dbReference type="KEGG" id="dti:Desti_3314"/>
<dbReference type="Proteomes" id="UP000006055">
    <property type="component" value="Chromosome"/>
</dbReference>
<evidence type="ECO:0000313" key="1">
    <source>
        <dbReference type="EMBL" id="AFM25972.1"/>
    </source>
</evidence>
<dbReference type="AlphaFoldDB" id="I4C8T1"/>
<dbReference type="InterPro" id="IPR056209">
    <property type="entry name" value="SU10_adaptor"/>
</dbReference>
<reference evidence="2" key="1">
    <citation type="submission" date="2012-06" db="EMBL/GenBank/DDBJ databases">
        <title>Complete sequence of chromosome of Desulfomonile tiedjei DSM 6799.</title>
        <authorList>
            <person name="Lucas S."/>
            <person name="Copeland A."/>
            <person name="Lapidus A."/>
            <person name="Glavina del Rio T."/>
            <person name="Dalin E."/>
            <person name="Tice H."/>
            <person name="Bruce D."/>
            <person name="Goodwin L."/>
            <person name="Pitluck S."/>
            <person name="Peters L."/>
            <person name="Ovchinnikova G."/>
            <person name="Zeytun A."/>
            <person name="Lu M."/>
            <person name="Kyrpides N."/>
            <person name="Mavromatis K."/>
            <person name="Ivanova N."/>
            <person name="Brettin T."/>
            <person name="Detter J.C."/>
            <person name="Han C."/>
            <person name="Larimer F."/>
            <person name="Land M."/>
            <person name="Hauser L."/>
            <person name="Markowitz V."/>
            <person name="Cheng J.-F."/>
            <person name="Hugenholtz P."/>
            <person name="Woyke T."/>
            <person name="Wu D."/>
            <person name="Spring S."/>
            <person name="Schroeder M."/>
            <person name="Brambilla E."/>
            <person name="Klenk H.-P."/>
            <person name="Eisen J.A."/>
        </authorList>
    </citation>
    <scope>NUCLEOTIDE SEQUENCE [LARGE SCALE GENOMIC DNA]</scope>
    <source>
        <strain evidence="2">ATCC 49306 / DSM 6799 / DCB-1</strain>
    </source>
</reference>
<sequence length="382" mass="42649">MPVIPIQRLTPVSGSVPTEMYDPVSLAAYWEWELEDEAHFSVTVPQKYDPGTNAVLVLHESTPSVSARHKWQFTCSLIRPGVHSTNEATPTETFLSEIISAENPDRLVSRSIAVTGASVQGHIAGIQIAPADLLSVSMKRVSASSDEDPSAIKVFGLAIEFWTDDTSVSECAGRCGQIVDAVRDLFNESTGGFLPDRFILRSINRCLRHLTQENYWRRESWLPCVAGSNRISLLEAVPDFQQLHHIYYSGCSVPMKPLGSFQEYEELKTGCDSTGVPEYYVVQNTDLYVWPRASQSLESGFCMYHSYLPEDITCSPVNPNPPIPGAHDLLFVYYVLKEAFLKDRHAPGADVKFHEYSALYEQEKQRLLGAGDSPHLGLRSYR</sequence>
<dbReference type="STRING" id="706587.Desti_3314"/>
<dbReference type="EMBL" id="CP003360">
    <property type="protein sequence ID" value="AFM25972.1"/>
    <property type="molecule type" value="Genomic_DNA"/>
</dbReference>
<gene>
    <name evidence="1" type="ordered locus">Desti_3314</name>
</gene>
<dbReference type="RefSeq" id="WP_014811106.1">
    <property type="nucleotide sequence ID" value="NC_018025.1"/>
</dbReference>
<name>I4C8T1_DESTA</name>
<proteinExistence type="predicted"/>
<organism evidence="1 2">
    <name type="scientific">Desulfomonile tiedjei (strain ATCC 49306 / DSM 6799 / DCB-1)</name>
    <dbReference type="NCBI Taxonomy" id="706587"/>
    <lineage>
        <taxon>Bacteria</taxon>
        <taxon>Pseudomonadati</taxon>
        <taxon>Thermodesulfobacteriota</taxon>
        <taxon>Desulfomonilia</taxon>
        <taxon>Desulfomonilales</taxon>
        <taxon>Desulfomonilaceae</taxon>
        <taxon>Desulfomonile</taxon>
    </lineage>
</organism>
<dbReference type="Pfam" id="PF24175">
    <property type="entry name" value="SU10_adaptor"/>
    <property type="match status" value="1"/>
</dbReference>
<evidence type="ECO:0000313" key="2">
    <source>
        <dbReference type="Proteomes" id="UP000006055"/>
    </source>
</evidence>
<protein>
    <submittedName>
        <fullName evidence="1">Uncharacterized protein</fullName>
    </submittedName>
</protein>